<dbReference type="Proteomes" id="UP000480684">
    <property type="component" value="Unassembled WGS sequence"/>
</dbReference>
<dbReference type="InterPro" id="IPR003728">
    <property type="entry name" value="Ribosome_maturation_RimP"/>
</dbReference>
<evidence type="ECO:0000256" key="2">
    <source>
        <dbReference type="ARBA" id="ARBA00022517"/>
    </source>
</evidence>
<dbReference type="AlphaFoldDB" id="A0A7C9UXU9"/>
<dbReference type="GO" id="GO:0005829">
    <property type="term" value="C:cytosol"/>
    <property type="evidence" value="ECO:0007669"/>
    <property type="project" value="TreeGrafter"/>
</dbReference>
<proteinExistence type="inferred from homology"/>
<keyword evidence="1 3" id="KW-0963">Cytoplasm</keyword>
<evidence type="ECO:0000313" key="6">
    <source>
        <dbReference type="EMBL" id="NFV81529.1"/>
    </source>
</evidence>
<organism evidence="6 7">
    <name type="scientific">Magnetospirillum aberrantis SpK</name>
    <dbReference type="NCBI Taxonomy" id="908842"/>
    <lineage>
        <taxon>Bacteria</taxon>
        <taxon>Pseudomonadati</taxon>
        <taxon>Pseudomonadota</taxon>
        <taxon>Alphaproteobacteria</taxon>
        <taxon>Rhodospirillales</taxon>
        <taxon>Rhodospirillaceae</taxon>
        <taxon>Magnetospirillum</taxon>
    </lineage>
</organism>
<dbReference type="PANTHER" id="PTHR33867">
    <property type="entry name" value="RIBOSOME MATURATION FACTOR RIMP"/>
    <property type="match status" value="1"/>
</dbReference>
<protein>
    <recommendedName>
        <fullName evidence="3">Ribosome maturation factor RimP</fullName>
    </recommendedName>
</protein>
<evidence type="ECO:0000259" key="5">
    <source>
        <dbReference type="Pfam" id="PF17384"/>
    </source>
</evidence>
<gene>
    <name evidence="3 6" type="primary">rimP</name>
    <name evidence="6" type="ORF">G4223_15575</name>
</gene>
<comment type="subcellular location">
    <subcellularLocation>
        <location evidence="3">Cytoplasm</location>
    </subcellularLocation>
</comment>
<keyword evidence="7" id="KW-1185">Reference proteome</keyword>
<dbReference type="Gene3D" id="3.30.300.70">
    <property type="entry name" value="RimP-like superfamily, N-terminal"/>
    <property type="match status" value="1"/>
</dbReference>
<evidence type="ECO:0000259" key="4">
    <source>
        <dbReference type="Pfam" id="PF02576"/>
    </source>
</evidence>
<dbReference type="Pfam" id="PF02576">
    <property type="entry name" value="RimP_N"/>
    <property type="match status" value="1"/>
</dbReference>
<feature type="domain" description="Ribosome maturation factor RimP C-terminal" evidence="5">
    <location>
        <begin position="86"/>
        <end position="151"/>
    </location>
</feature>
<dbReference type="EMBL" id="JAAIYP010000041">
    <property type="protein sequence ID" value="NFV81529.1"/>
    <property type="molecule type" value="Genomic_DNA"/>
</dbReference>
<dbReference type="HAMAP" id="MF_01077">
    <property type="entry name" value="RimP"/>
    <property type="match status" value="1"/>
</dbReference>
<sequence>MDLQQRLDHLIAPSLEAQGYELVRVIFQGKTHPTLQIMAERKDGAPMTVDDCADISRSLSALLDVEDPIQGGYVLEVSSPGIDRPLTRAKDFVTWTGHEAKVESLVAVDGRKRFRGTLLGLDEEGRVRLLTETGEALIPQEDIKSAKLVLTDALIDAVTKGPEGQG</sequence>
<feature type="domain" description="Ribosome maturation factor RimP N-terminal" evidence="4">
    <location>
        <begin position="10"/>
        <end position="83"/>
    </location>
</feature>
<dbReference type="GO" id="GO:0000028">
    <property type="term" value="P:ribosomal small subunit assembly"/>
    <property type="evidence" value="ECO:0007669"/>
    <property type="project" value="TreeGrafter"/>
</dbReference>
<dbReference type="FunFam" id="3.30.300.70:FF:000001">
    <property type="entry name" value="Ribosome maturation factor RimP"/>
    <property type="match status" value="1"/>
</dbReference>
<dbReference type="InterPro" id="IPR028989">
    <property type="entry name" value="RimP_N"/>
</dbReference>
<dbReference type="InterPro" id="IPR035956">
    <property type="entry name" value="RimP_N_sf"/>
</dbReference>
<name>A0A7C9UXU9_9PROT</name>
<comment type="function">
    <text evidence="3">Required for maturation of 30S ribosomal subunits.</text>
</comment>
<comment type="caution">
    <text evidence="6">The sequence shown here is derived from an EMBL/GenBank/DDBJ whole genome shotgun (WGS) entry which is preliminary data.</text>
</comment>
<dbReference type="NCBIfam" id="NF000932">
    <property type="entry name" value="PRK00092.2-5"/>
    <property type="match status" value="1"/>
</dbReference>
<dbReference type="GO" id="GO:0006412">
    <property type="term" value="P:translation"/>
    <property type="evidence" value="ECO:0007669"/>
    <property type="project" value="TreeGrafter"/>
</dbReference>
<dbReference type="Gene3D" id="2.30.30.180">
    <property type="entry name" value="Ribosome maturation factor RimP, C-terminal domain"/>
    <property type="match status" value="1"/>
</dbReference>
<dbReference type="SUPFAM" id="SSF74942">
    <property type="entry name" value="YhbC-like, C-terminal domain"/>
    <property type="match status" value="1"/>
</dbReference>
<dbReference type="CDD" id="cd01734">
    <property type="entry name" value="YlxS_C"/>
    <property type="match status" value="1"/>
</dbReference>
<keyword evidence="2 3" id="KW-0690">Ribosome biogenesis</keyword>
<dbReference type="RefSeq" id="WP_163681674.1">
    <property type="nucleotide sequence ID" value="NZ_JAAIYP010000041.1"/>
</dbReference>
<dbReference type="Pfam" id="PF17384">
    <property type="entry name" value="DUF150_C"/>
    <property type="match status" value="1"/>
</dbReference>
<dbReference type="SUPFAM" id="SSF75420">
    <property type="entry name" value="YhbC-like, N-terminal domain"/>
    <property type="match status" value="1"/>
</dbReference>
<dbReference type="PANTHER" id="PTHR33867:SF1">
    <property type="entry name" value="RIBOSOME MATURATION FACTOR RIMP"/>
    <property type="match status" value="1"/>
</dbReference>
<evidence type="ECO:0000256" key="1">
    <source>
        <dbReference type="ARBA" id="ARBA00022490"/>
    </source>
</evidence>
<dbReference type="InterPro" id="IPR036847">
    <property type="entry name" value="RimP_C_sf"/>
</dbReference>
<reference evidence="6 7" key="1">
    <citation type="submission" date="2020-02" db="EMBL/GenBank/DDBJ databases">
        <authorList>
            <person name="Dziuba M."/>
            <person name="Kuznetsov B."/>
            <person name="Mardanov A."/>
            <person name="Ravin N."/>
            <person name="Grouzdev D."/>
        </authorList>
    </citation>
    <scope>NUCLEOTIDE SEQUENCE [LARGE SCALE GENOMIC DNA]</scope>
    <source>
        <strain evidence="6 7">SpK</strain>
    </source>
</reference>
<accession>A0A7C9UXU9</accession>
<evidence type="ECO:0000256" key="3">
    <source>
        <dbReference type="HAMAP-Rule" id="MF_01077"/>
    </source>
</evidence>
<comment type="similarity">
    <text evidence="3">Belongs to the RimP family.</text>
</comment>
<dbReference type="InterPro" id="IPR028998">
    <property type="entry name" value="RimP_C"/>
</dbReference>
<evidence type="ECO:0000313" key="7">
    <source>
        <dbReference type="Proteomes" id="UP000480684"/>
    </source>
</evidence>